<dbReference type="EMBL" id="NBTM02000001">
    <property type="protein sequence ID" value="PNL91924.1"/>
    <property type="molecule type" value="Genomic_DNA"/>
</dbReference>
<organism evidence="1 2">
    <name type="scientific">Aerococcus viridans</name>
    <dbReference type="NCBI Taxonomy" id="1377"/>
    <lineage>
        <taxon>Bacteria</taxon>
        <taxon>Bacillati</taxon>
        <taxon>Bacillota</taxon>
        <taxon>Bacilli</taxon>
        <taxon>Lactobacillales</taxon>
        <taxon>Aerococcaceae</taxon>
        <taxon>Aerococcus</taxon>
    </lineage>
</organism>
<dbReference type="AlphaFoldDB" id="A0A2J9PNI9"/>
<dbReference type="RefSeq" id="WP_083069301.1">
    <property type="nucleotide sequence ID" value="NZ_JALXKY010000001.1"/>
</dbReference>
<protein>
    <recommendedName>
        <fullName evidence="3">YolD-like protein</fullName>
    </recommendedName>
</protein>
<evidence type="ECO:0000313" key="2">
    <source>
        <dbReference type="Proteomes" id="UP000192813"/>
    </source>
</evidence>
<evidence type="ECO:0008006" key="3">
    <source>
        <dbReference type="Google" id="ProtNLM"/>
    </source>
</evidence>
<reference evidence="2" key="1">
    <citation type="submission" date="2017-12" db="EMBL/GenBank/DDBJ databases">
        <title>FDA dAtabase for Regulatory Grade micrObial Sequences (FDA-ARGOS): Supporting development and validation of Infectious Disease Dx tests.</title>
        <authorList>
            <person name="Hoffmann M."/>
            <person name="Allard M."/>
            <person name="Evans P."/>
            <person name="Brown E."/>
            <person name="Tallon L."/>
            <person name="Sadzewicz L."/>
            <person name="Sengamalay N."/>
            <person name="Ott S."/>
            <person name="Godinez A."/>
            <person name="Nagaraj S."/>
            <person name="Vavikolanu K."/>
            <person name="Aluvathingal J."/>
            <person name="Nadendla S."/>
            <person name="Sichtig H."/>
        </authorList>
    </citation>
    <scope>NUCLEOTIDE SEQUENCE [LARGE SCALE GENOMIC DNA]</scope>
    <source>
        <strain evidence="2">FDAARGOS_249</strain>
    </source>
</reference>
<comment type="caution">
    <text evidence="1">The sequence shown here is derived from an EMBL/GenBank/DDBJ whole genome shotgun (WGS) entry which is preliminary data.</text>
</comment>
<accession>A0A2J9PNI9</accession>
<gene>
    <name evidence="1" type="ORF">A6J77_006675</name>
</gene>
<name>A0A2J9PNI9_9LACT</name>
<sequence>MQNPLSYQSIRSLFIPVDPMLLEAEQTSQSNILSFNSEERKAKKESNVLTTIMPIKDIIKHINYSNELAEPLYITVTRQIGSINTKDILFGIFRSKYTDKDIVLFEDVDNDVMRIIKVDEIMAVRSVYDD</sequence>
<proteinExistence type="predicted"/>
<evidence type="ECO:0000313" key="1">
    <source>
        <dbReference type="EMBL" id="PNL91924.1"/>
    </source>
</evidence>
<dbReference type="Proteomes" id="UP000192813">
    <property type="component" value="Unassembled WGS sequence"/>
</dbReference>